<dbReference type="RefSeq" id="WP_211533073.1">
    <property type="nucleotide sequence ID" value="NZ_CP058560.1"/>
</dbReference>
<dbReference type="OrthoDB" id="105697at2157"/>
<dbReference type="Proteomes" id="UP000681041">
    <property type="component" value="Chromosome"/>
</dbReference>
<accession>A0A8T8K694</accession>
<gene>
    <name evidence="3" type="ORF">HYG87_10295</name>
</gene>
<sequence length="131" mass="14212">MFKRILVPSDGSEHATKAADKAIQLAKILDAEIVAVHVIDEKLIQPFEVLEEEGMEILHQIQKKGESAGVEVSEVLLLGNPGHDMKKISNKTEADLIVIASHGRTGLEKILMGSVAENTLKTADIPVLLIK</sequence>
<organism evidence="3 4">
    <name type="scientific">Methanobacterium alkalithermotolerans</name>
    <dbReference type="NCBI Taxonomy" id="2731220"/>
    <lineage>
        <taxon>Archaea</taxon>
        <taxon>Methanobacteriati</taxon>
        <taxon>Methanobacteriota</taxon>
        <taxon>Methanomada group</taxon>
        <taxon>Methanobacteria</taxon>
        <taxon>Methanobacteriales</taxon>
        <taxon>Methanobacteriaceae</taxon>
        <taxon>Methanobacterium</taxon>
    </lineage>
</organism>
<dbReference type="SUPFAM" id="SSF52402">
    <property type="entry name" value="Adenine nucleotide alpha hydrolases-like"/>
    <property type="match status" value="1"/>
</dbReference>
<protein>
    <submittedName>
        <fullName evidence="3">Universal stress protein</fullName>
    </submittedName>
</protein>
<dbReference type="InterPro" id="IPR014729">
    <property type="entry name" value="Rossmann-like_a/b/a_fold"/>
</dbReference>
<evidence type="ECO:0000259" key="2">
    <source>
        <dbReference type="Pfam" id="PF00582"/>
    </source>
</evidence>
<evidence type="ECO:0000313" key="4">
    <source>
        <dbReference type="Proteomes" id="UP000681041"/>
    </source>
</evidence>
<name>A0A8T8K694_9EURY</name>
<dbReference type="PANTHER" id="PTHR46268">
    <property type="entry name" value="STRESS RESPONSE PROTEIN NHAX"/>
    <property type="match status" value="1"/>
</dbReference>
<keyword evidence="4" id="KW-1185">Reference proteome</keyword>
<dbReference type="CDD" id="cd00293">
    <property type="entry name" value="USP-like"/>
    <property type="match status" value="1"/>
</dbReference>
<dbReference type="InterPro" id="IPR006016">
    <property type="entry name" value="UspA"/>
</dbReference>
<dbReference type="AlphaFoldDB" id="A0A8T8K694"/>
<feature type="domain" description="UspA" evidence="2">
    <location>
        <begin position="1"/>
        <end position="131"/>
    </location>
</feature>
<comment type="similarity">
    <text evidence="1">Belongs to the universal stress protein A family.</text>
</comment>
<dbReference type="KEGG" id="meme:HYG87_10295"/>
<dbReference type="Pfam" id="PF00582">
    <property type="entry name" value="Usp"/>
    <property type="match status" value="1"/>
</dbReference>
<evidence type="ECO:0000313" key="3">
    <source>
        <dbReference type="EMBL" id="QUH24116.1"/>
    </source>
</evidence>
<evidence type="ECO:0000256" key="1">
    <source>
        <dbReference type="ARBA" id="ARBA00008791"/>
    </source>
</evidence>
<reference evidence="3" key="1">
    <citation type="submission" date="2020-07" db="EMBL/GenBank/DDBJ databases">
        <title>Methanobacterium. sp. MethCan genome.</title>
        <authorList>
            <person name="Postec A."/>
            <person name="Quemeneur M."/>
        </authorList>
    </citation>
    <scope>NUCLEOTIDE SEQUENCE</scope>
    <source>
        <strain evidence="3">MethCAN</strain>
    </source>
</reference>
<dbReference type="PRINTS" id="PR01438">
    <property type="entry name" value="UNVRSLSTRESS"/>
</dbReference>
<dbReference type="InterPro" id="IPR006015">
    <property type="entry name" value="Universal_stress_UspA"/>
</dbReference>
<dbReference type="Gene3D" id="3.40.50.620">
    <property type="entry name" value="HUPs"/>
    <property type="match status" value="1"/>
</dbReference>
<proteinExistence type="inferred from homology"/>
<dbReference type="GeneID" id="64821158"/>
<dbReference type="EMBL" id="CP058560">
    <property type="protein sequence ID" value="QUH24116.1"/>
    <property type="molecule type" value="Genomic_DNA"/>
</dbReference>
<dbReference type="PANTHER" id="PTHR46268:SF6">
    <property type="entry name" value="UNIVERSAL STRESS PROTEIN UP12"/>
    <property type="match status" value="1"/>
</dbReference>